<accession>A0AAV9X2Z1</accession>
<keyword evidence="3" id="KW-1185">Reference proteome</keyword>
<sequence length="597" mass="67017">MTPDLSSVDKTAIQKVIEDNKITLWLNTTGELASKLPLYLLEGGWADSGKMISCVHASDEDAKVAAQENGDSSFLSYSVSFEDTTTPRTKVVHISSSLLLQGALVDPLVSRYSIIYIHQYHVRTIQMDIVIGLLKKVLKKRENLRVLISGASPESLDFLSVYLIAPPKISLEANTYPVDLHYVNISPGNYVDTALDVVLSSTKPLATGGIIVFMPSRDIGRFQDQLRESLRLAEVSMNVDALFSVSELLRLESSVLDFEHPAHVIVTSLPAELVARRLAVTVVIDTGFEEVKYSRYGFATVTKVEPVSQEVANIRTRIAGLSKAGRCYRLYPQNSFENLEKTRLPEIGRLALDHCILQLKSLGVDNILHFDYPHPPPSHMLAEAIDRLASLGVIDNEAHLTRPFGENVAQLPLEPSHAILLVSSLQYGCFEQIASLVALSLTKGDYFDHEKWLPFIAQEGDALTWLNIYESFLRMGRDKSWCRKYGFNETQLSRSVNIRDQLLRILQHRRIKIAKTELATSTAIRKCIASTYRRNLAFRLPDGSYQTMSGSLIMKIHPSSVLHVQKSIDWVVFQETTERNGQFFIKNITVVEKEWVD</sequence>
<dbReference type="Pfam" id="PF07717">
    <property type="entry name" value="OB_NTP_bind"/>
    <property type="match status" value="1"/>
</dbReference>
<gene>
    <name evidence="2" type="ORF">TWF694_001602</name>
</gene>
<evidence type="ECO:0000259" key="1">
    <source>
        <dbReference type="SMART" id="SM00847"/>
    </source>
</evidence>
<dbReference type="SMART" id="SM00847">
    <property type="entry name" value="HA2"/>
    <property type="match status" value="1"/>
</dbReference>
<evidence type="ECO:0000313" key="3">
    <source>
        <dbReference type="Proteomes" id="UP001365542"/>
    </source>
</evidence>
<dbReference type="Proteomes" id="UP001365542">
    <property type="component" value="Unassembled WGS sequence"/>
</dbReference>
<dbReference type="SUPFAM" id="SSF52540">
    <property type="entry name" value="P-loop containing nucleoside triphosphate hydrolases"/>
    <property type="match status" value="1"/>
</dbReference>
<dbReference type="EMBL" id="JAVHJO010000010">
    <property type="protein sequence ID" value="KAK6535119.1"/>
    <property type="molecule type" value="Genomic_DNA"/>
</dbReference>
<protein>
    <recommendedName>
        <fullName evidence="1">Helicase-associated domain-containing protein</fullName>
    </recommendedName>
</protein>
<organism evidence="2 3">
    <name type="scientific">Orbilia ellipsospora</name>
    <dbReference type="NCBI Taxonomy" id="2528407"/>
    <lineage>
        <taxon>Eukaryota</taxon>
        <taxon>Fungi</taxon>
        <taxon>Dikarya</taxon>
        <taxon>Ascomycota</taxon>
        <taxon>Pezizomycotina</taxon>
        <taxon>Orbiliomycetes</taxon>
        <taxon>Orbiliales</taxon>
        <taxon>Orbiliaceae</taxon>
        <taxon>Orbilia</taxon>
    </lineage>
</organism>
<proteinExistence type="predicted"/>
<name>A0AAV9X2Z1_9PEZI</name>
<comment type="caution">
    <text evidence="2">The sequence shown here is derived from an EMBL/GenBank/DDBJ whole genome shotgun (WGS) entry which is preliminary data.</text>
</comment>
<dbReference type="PANTHER" id="PTHR18934:SF136">
    <property type="entry name" value="ATP-DEPENDENT RNA HELICASE DHX35-RELATED"/>
    <property type="match status" value="1"/>
</dbReference>
<dbReference type="PANTHER" id="PTHR18934">
    <property type="entry name" value="ATP-DEPENDENT RNA HELICASE"/>
    <property type="match status" value="1"/>
</dbReference>
<feature type="domain" description="Helicase-associated" evidence="1">
    <location>
        <begin position="383"/>
        <end position="466"/>
    </location>
</feature>
<reference evidence="2 3" key="1">
    <citation type="submission" date="2019-10" db="EMBL/GenBank/DDBJ databases">
        <authorList>
            <person name="Palmer J.M."/>
        </authorList>
    </citation>
    <scope>NUCLEOTIDE SEQUENCE [LARGE SCALE GENOMIC DNA]</scope>
    <source>
        <strain evidence="2 3">TWF694</strain>
    </source>
</reference>
<dbReference type="InterPro" id="IPR027417">
    <property type="entry name" value="P-loop_NTPase"/>
</dbReference>
<dbReference type="Gene3D" id="3.40.50.300">
    <property type="entry name" value="P-loop containing nucleotide triphosphate hydrolases"/>
    <property type="match status" value="2"/>
</dbReference>
<dbReference type="AlphaFoldDB" id="A0AAV9X2Z1"/>
<dbReference type="GO" id="GO:0004386">
    <property type="term" value="F:helicase activity"/>
    <property type="evidence" value="ECO:0007669"/>
    <property type="project" value="TreeGrafter"/>
</dbReference>
<evidence type="ECO:0000313" key="2">
    <source>
        <dbReference type="EMBL" id="KAK6535119.1"/>
    </source>
</evidence>
<dbReference type="Gene3D" id="1.20.120.1080">
    <property type="match status" value="1"/>
</dbReference>
<dbReference type="GO" id="GO:0003723">
    <property type="term" value="F:RNA binding"/>
    <property type="evidence" value="ECO:0007669"/>
    <property type="project" value="TreeGrafter"/>
</dbReference>
<dbReference type="InterPro" id="IPR011709">
    <property type="entry name" value="DEAD-box_helicase_OB_fold"/>
</dbReference>
<dbReference type="InterPro" id="IPR007502">
    <property type="entry name" value="Helicase-assoc_dom"/>
</dbReference>